<name>A0A3S5BG55_9PLAT</name>
<sequence length="98" mass="11092">MLSWIRFHVDSGLSDSQFAHTNLTQCVRNLARCWVMRSWLYMHSNQHSMLREDSIATCRVANAPLKRSCLMMGEVEARTGLLCILTTPVPSPLDVLAT</sequence>
<dbReference type="Proteomes" id="UP000784294">
    <property type="component" value="Unassembled WGS sequence"/>
</dbReference>
<proteinExistence type="predicted"/>
<evidence type="ECO:0000313" key="2">
    <source>
        <dbReference type="Proteomes" id="UP000784294"/>
    </source>
</evidence>
<protein>
    <submittedName>
        <fullName evidence="1">Uncharacterized protein</fullName>
    </submittedName>
</protein>
<dbReference type="EMBL" id="CAAALY010059213">
    <property type="protein sequence ID" value="VEL22942.1"/>
    <property type="molecule type" value="Genomic_DNA"/>
</dbReference>
<evidence type="ECO:0000313" key="1">
    <source>
        <dbReference type="EMBL" id="VEL22942.1"/>
    </source>
</evidence>
<reference evidence="1" key="1">
    <citation type="submission" date="2018-11" db="EMBL/GenBank/DDBJ databases">
        <authorList>
            <consortium name="Pathogen Informatics"/>
        </authorList>
    </citation>
    <scope>NUCLEOTIDE SEQUENCE</scope>
</reference>
<gene>
    <name evidence="1" type="ORF">PXEA_LOCUS16382</name>
</gene>
<dbReference type="AlphaFoldDB" id="A0A3S5BG55"/>
<comment type="caution">
    <text evidence="1">The sequence shown here is derived from an EMBL/GenBank/DDBJ whole genome shotgun (WGS) entry which is preliminary data.</text>
</comment>
<keyword evidence="2" id="KW-1185">Reference proteome</keyword>
<organism evidence="1 2">
    <name type="scientific">Protopolystoma xenopodis</name>
    <dbReference type="NCBI Taxonomy" id="117903"/>
    <lineage>
        <taxon>Eukaryota</taxon>
        <taxon>Metazoa</taxon>
        <taxon>Spiralia</taxon>
        <taxon>Lophotrochozoa</taxon>
        <taxon>Platyhelminthes</taxon>
        <taxon>Monogenea</taxon>
        <taxon>Polyopisthocotylea</taxon>
        <taxon>Polystomatidea</taxon>
        <taxon>Polystomatidae</taxon>
        <taxon>Protopolystoma</taxon>
    </lineage>
</organism>
<accession>A0A3S5BG55</accession>